<keyword evidence="1" id="KW-0812">Transmembrane</keyword>
<keyword evidence="3" id="KW-1185">Reference proteome</keyword>
<dbReference type="Pfam" id="PF12679">
    <property type="entry name" value="ABC2_membrane_2"/>
    <property type="match status" value="1"/>
</dbReference>
<evidence type="ECO:0000256" key="1">
    <source>
        <dbReference type="SAM" id="Phobius"/>
    </source>
</evidence>
<dbReference type="KEGG" id="esg:EsVE80_16030"/>
<evidence type="ECO:0000313" key="2">
    <source>
        <dbReference type="EMBL" id="BCA86080.1"/>
    </source>
</evidence>
<name>A0A679ICQ5_9ENTE</name>
<gene>
    <name evidence="2" type="ORF">EsVE80_16030</name>
</gene>
<reference evidence="2 3" key="1">
    <citation type="submission" date="2020-02" db="EMBL/GenBank/DDBJ databases">
        <title>Characterization of vanA genotype vancomycin-resistant Enterococcus saigonensis VE80.</title>
        <authorList>
            <person name="Harada T."/>
            <person name="Motooka D."/>
            <person name="Nakamura S."/>
            <person name="Yamamoto Y."/>
            <person name="Kawahara R."/>
            <person name="Kawatsu K."/>
        </authorList>
    </citation>
    <scope>NUCLEOTIDE SEQUENCE [LARGE SCALE GENOMIC DNA]</scope>
    <source>
        <strain evidence="2 3">VE80</strain>
    </source>
</reference>
<organism evidence="2 3">
    <name type="scientific">Enterococcus saigonensis</name>
    <dbReference type="NCBI Taxonomy" id="1805431"/>
    <lineage>
        <taxon>Bacteria</taxon>
        <taxon>Bacillati</taxon>
        <taxon>Bacillota</taxon>
        <taxon>Bacilli</taxon>
        <taxon>Lactobacillales</taxon>
        <taxon>Enterococcaceae</taxon>
        <taxon>Enterococcus</taxon>
    </lineage>
</organism>
<feature type="transmembrane region" description="Helical" evidence="1">
    <location>
        <begin position="21"/>
        <end position="39"/>
    </location>
</feature>
<proteinExistence type="predicted"/>
<protein>
    <submittedName>
        <fullName evidence="2">ABC transporter permease</fullName>
    </submittedName>
</protein>
<dbReference type="EMBL" id="AP022822">
    <property type="protein sequence ID" value="BCA86080.1"/>
    <property type="molecule type" value="Genomic_DNA"/>
</dbReference>
<accession>A0A679ICQ5</accession>
<keyword evidence="1" id="KW-1133">Transmembrane helix</keyword>
<dbReference type="Proteomes" id="UP000502998">
    <property type="component" value="Chromosome"/>
</dbReference>
<dbReference type="AlphaFoldDB" id="A0A679ICQ5"/>
<evidence type="ECO:0000313" key="3">
    <source>
        <dbReference type="Proteomes" id="UP000502998"/>
    </source>
</evidence>
<feature type="transmembrane region" description="Helical" evidence="1">
    <location>
        <begin position="158"/>
        <end position="176"/>
    </location>
</feature>
<keyword evidence="1" id="KW-0472">Membrane</keyword>
<dbReference type="RefSeq" id="WP_173103281.1">
    <property type="nucleotide sequence ID" value="NZ_AP022822.1"/>
</dbReference>
<dbReference type="GO" id="GO:0140359">
    <property type="term" value="F:ABC-type transporter activity"/>
    <property type="evidence" value="ECO:0007669"/>
    <property type="project" value="InterPro"/>
</dbReference>
<feature type="transmembrane region" description="Helical" evidence="1">
    <location>
        <begin position="77"/>
        <end position="96"/>
    </location>
</feature>
<sequence length="254" mass="28918">MRQIQLFLTKEIFANWRTKKIPILFIIAFSVGILSPFLAKIMPNILTSILPKEMAITLPTPTSSDSWTQYYKNLPQFLLLAIVLLSVGIISTEVEKGTLIPFITKGLSRYAVVMSKGLYLFFIWSFTLFTSFLINASYTAYYFNDDKSPHLLLPLFGFWLYGIIFLAATIFASTLAKNTGASLLIIAIFYLISNLLGIFKKITHYNPFTLGSNSINWLTGKSDFTTYWPAVALAIFLIFSFFILSLMIFKKRRL</sequence>
<feature type="transmembrane region" description="Helical" evidence="1">
    <location>
        <begin position="117"/>
        <end position="138"/>
    </location>
</feature>
<feature type="transmembrane region" description="Helical" evidence="1">
    <location>
        <begin position="183"/>
        <end position="202"/>
    </location>
</feature>
<dbReference type="GO" id="GO:0005886">
    <property type="term" value="C:plasma membrane"/>
    <property type="evidence" value="ECO:0007669"/>
    <property type="project" value="UniProtKB-SubCell"/>
</dbReference>
<feature type="transmembrane region" description="Helical" evidence="1">
    <location>
        <begin position="227"/>
        <end position="249"/>
    </location>
</feature>